<dbReference type="HAMAP" id="MF_01367">
    <property type="entry name" value="Ribosomal_uL14"/>
    <property type="match status" value="1"/>
</dbReference>
<comment type="caution">
    <text evidence="8">The sequence shown here is derived from an EMBL/GenBank/DDBJ whole genome shotgun (WGS) entry which is preliminary data.</text>
</comment>
<dbReference type="GO" id="GO:0022625">
    <property type="term" value="C:cytosolic large ribosomal subunit"/>
    <property type="evidence" value="ECO:0007669"/>
    <property type="project" value="TreeGrafter"/>
</dbReference>
<dbReference type="Pfam" id="PF00238">
    <property type="entry name" value="Ribosomal_L14"/>
    <property type="match status" value="1"/>
</dbReference>
<dbReference type="GO" id="GO:0070180">
    <property type="term" value="F:large ribosomal subunit rRNA binding"/>
    <property type="evidence" value="ECO:0007669"/>
    <property type="project" value="TreeGrafter"/>
</dbReference>
<dbReference type="PANTHER" id="PTHR11761">
    <property type="entry name" value="50S/60S RIBOSOMAL PROTEIN L14/L23"/>
    <property type="match status" value="1"/>
</dbReference>
<evidence type="ECO:0000256" key="2">
    <source>
        <dbReference type="ARBA" id="ARBA00022884"/>
    </source>
</evidence>
<dbReference type="PANTHER" id="PTHR11761:SF3">
    <property type="entry name" value="LARGE RIBOSOMAL SUBUNIT PROTEIN UL14M"/>
    <property type="match status" value="1"/>
</dbReference>
<dbReference type="FunFam" id="2.40.150.20:FF:000001">
    <property type="entry name" value="50S ribosomal protein L14"/>
    <property type="match status" value="1"/>
</dbReference>
<comment type="subunit">
    <text evidence="5">Part of the 50S ribosomal subunit. Forms a cluster with proteins L3 and L19. In the 70S ribosome, L14 and L19 interact and together make contacts with the 16S rRNA in bridges B5 and B8.</text>
</comment>
<evidence type="ECO:0000313" key="9">
    <source>
        <dbReference type="Proteomes" id="UP000176282"/>
    </source>
</evidence>
<evidence type="ECO:0000256" key="1">
    <source>
        <dbReference type="ARBA" id="ARBA00022730"/>
    </source>
</evidence>
<evidence type="ECO:0000256" key="5">
    <source>
        <dbReference type="HAMAP-Rule" id="MF_01367"/>
    </source>
</evidence>
<dbReference type="PROSITE" id="PS00049">
    <property type="entry name" value="RIBOSOMAL_L14"/>
    <property type="match status" value="1"/>
</dbReference>
<dbReference type="SUPFAM" id="SSF50193">
    <property type="entry name" value="Ribosomal protein L14"/>
    <property type="match status" value="1"/>
</dbReference>
<dbReference type="Gene3D" id="2.40.150.20">
    <property type="entry name" value="Ribosomal protein L14"/>
    <property type="match status" value="1"/>
</dbReference>
<evidence type="ECO:0000313" key="8">
    <source>
        <dbReference type="EMBL" id="OGH64510.1"/>
    </source>
</evidence>
<evidence type="ECO:0000256" key="4">
    <source>
        <dbReference type="ARBA" id="ARBA00023274"/>
    </source>
</evidence>
<dbReference type="GO" id="GO:0003735">
    <property type="term" value="F:structural constituent of ribosome"/>
    <property type="evidence" value="ECO:0007669"/>
    <property type="project" value="InterPro"/>
</dbReference>
<keyword evidence="3 5" id="KW-0689">Ribosomal protein</keyword>
<accession>A0A1F6LYP4</accession>
<dbReference type="SMART" id="SM01374">
    <property type="entry name" value="Ribosomal_L14"/>
    <property type="match status" value="1"/>
</dbReference>
<dbReference type="STRING" id="1798680.A3J66_00995"/>
<dbReference type="InterPro" id="IPR036853">
    <property type="entry name" value="Ribosomal_uL14_sf"/>
</dbReference>
<comment type="function">
    <text evidence="5 7">Binds to 23S rRNA. Forms part of two intersubunit bridges in the 70S ribosome.</text>
</comment>
<dbReference type="AlphaFoldDB" id="A0A1F6LYP4"/>
<gene>
    <name evidence="5" type="primary">rplN</name>
    <name evidence="8" type="ORF">A3J66_00995</name>
</gene>
<dbReference type="InterPro" id="IPR000218">
    <property type="entry name" value="Ribosomal_uL14"/>
</dbReference>
<evidence type="ECO:0000256" key="3">
    <source>
        <dbReference type="ARBA" id="ARBA00022980"/>
    </source>
</evidence>
<keyword evidence="4 5" id="KW-0687">Ribonucleoprotein</keyword>
<dbReference type="GO" id="GO:0006412">
    <property type="term" value="P:translation"/>
    <property type="evidence" value="ECO:0007669"/>
    <property type="project" value="UniProtKB-UniRule"/>
</dbReference>
<protein>
    <recommendedName>
        <fullName evidence="5">Large ribosomal subunit protein uL14</fullName>
    </recommendedName>
</protein>
<evidence type="ECO:0000256" key="7">
    <source>
        <dbReference type="RuleBase" id="RU003950"/>
    </source>
</evidence>
<dbReference type="InterPro" id="IPR005745">
    <property type="entry name" value="Ribosomal_uL14_bac-type"/>
</dbReference>
<evidence type="ECO:0000256" key="6">
    <source>
        <dbReference type="RuleBase" id="RU003949"/>
    </source>
</evidence>
<keyword evidence="1 5" id="KW-0699">rRNA-binding</keyword>
<proteinExistence type="inferred from homology"/>
<sequence>MVQHRTMLQVADNTGAKKLQCIRVLGGYKKRYAQIGDIITCSIKEAAPRGMVKKGEVVHAVVVRQRKELRRKDGTYIRFDENAAVIIDKKSKEPKGTRIFGPVARELRTKGYQKIISLAPEVL</sequence>
<name>A0A1F6LYP4_9BACT</name>
<comment type="similarity">
    <text evidence="5 6">Belongs to the universal ribosomal protein uL14 family.</text>
</comment>
<dbReference type="CDD" id="cd00337">
    <property type="entry name" value="Ribosomal_uL14"/>
    <property type="match status" value="1"/>
</dbReference>
<dbReference type="InterPro" id="IPR019972">
    <property type="entry name" value="Ribosomal_uL14_CS"/>
</dbReference>
<organism evidence="8 9">
    <name type="scientific">Candidatus Magasanikbacteria bacterium RIFCSPHIGHO2_02_FULL_47_14</name>
    <dbReference type="NCBI Taxonomy" id="1798680"/>
    <lineage>
        <taxon>Bacteria</taxon>
        <taxon>Candidatus Magasanikiibacteriota</taxon>
    </lineage>
</organism>
<dbReference type="Proteomes" id="UP000176282">
    <property type="component" value="Unassembled WGS sequence"/>
</dbReference>
<dbReference type="NCBIfam" id="TIGR01067">
    <property type="entry name" value="rplN_bact"/>
    <property type="match status" value="1"/>
</dbReference>
<dbReference type="EMBL" id="MFQB01000058">
    <property type="protein sequence ID" value="OGH64510.1"/>
    <property type="molecule type" value="Genomic_DNA"/>
</dbReference>
<reference evidence="8 9" key="1">
    <citation type="journal article" date="2016" name="Nat. Commun.">
        <title>Thousands of microbial genomes shed light on interconnected biogeochemical processes in an aquifer system.</title>
        <authorList>
            <person name="Anantharaman K."/>
            <person name="Brown C.T."/>
            <person name="Hug L.A."/>
            <person name="Sharon I."/>
            <person name="Castelle C.J."/>
            <person name="Probst A.J."/>
            <person name="Thomas B.C."/>
            <person name="Singh A."/>
            <person name="Wilkins M.J."/>
            <person name="Karaoz U."/>
            <person name="Brodie E.L."/>
            <person name="Williams K.H."/>
            <person name="Hubbard S.S."/>
            <person name="Banfield J.F."/>
        </authorList>
    </citation>
    <scope>NUCLEOTIDE SEQUENCE [LARGE SCALE GENOMIC DNA]</scope>
</reference>
<keyword evidence="2 5" id="KW-0694">RNA-binding</keyword>